<dbReference type="STRING" id="1003.SAMN04488541_1005124"/>
<dbReference type="OrthoDB" id="1039448at2"/>
<sequence length="190" mass="22051">MKLIIFILLVLTNLHIQSNRQLNLRENLNKRFQGGADAFFKLWGMETRYARKARESCVVGVAIVTFQVDCEGKLQHITFKNKLGSGLDEEVERVLKLTENHWLKCEDNKEEGFELSIKFILGDTQFSGQGEITVTGYQSGLQCPNDEDLIKQLEKVKKKRQTANLIPIYEELIRRNPHNQAYREELQKIK</sequence>
<reference evidence="1 2" key="1">
    <citation type="submission" date="2016-10" db="EMBL/GenBank/DDBJ databases">
        <authorList>
            <person name="de Groot N.N."/>
        </authorList>
    </citation>
    <scope>NUCLEOTIDE SEQUENCE [LARGE SCALE GENOMIC DNA]</scope>
    <source>
        <strain>GEY</strain>
        <strain evidence="2">DSM 9560</strain>
    </source>
</reference>
<dbReference type="EMBL" id="FONY01000005">
    <property type="protein sequence ID" value="SFE70919.1"/>
    <property type="molecule type" value="Genomic_DNA"/>
</dbReference>
<dbReference type="RefSeq" id="WP_091540648.1">
    <property type="nucleotide sequence ID" value="NZ_FONY01000005.1"/>
</dbReference>
<name>A0A1I2CRB5_9BACT</name>
<accession>A0A1I2CRB5</accession>
<keyword evidence="2" id="KW-1185">Reference proteome</keyword>
<evidence type="ECO:0000313" key="1">
    <source>
        <dbReference type="EMBL" id="SFE70919.1"/>
    </source>
</evidence>
<evidence type="ECO:0008006" key="3">
    <source>
        <dbReference type="Google" id="ProtNLM"/>
    </source>
</evidence>
<dbReference type="Gene3D" id="3.30.1150.10">
    <property type="match status" value="1"/>
</dbReference>
<organism evidence="1 2">
    <name type="scientific">Thermoflexibacter ruber</name>
    <dbReference type="NCBI Taxonomy" id="1003"/>
    <lineage>
        <taxon>Bacteria</taxon>
        <taxon>Pseudomonadati</taxon>
        <taxon>Bacteroidota</taxon>
        <taxon>Cytophagia</taxon>
        <taxon>Cytophagales</taxon>
        <taxon>Thermoflexibacteraceae</taxon>
        <taxon>Thermoflexibacter</taxon>
    </lineage>
</organism>
<proteinExistence type="predicted"/>
<evidence type="ECO:0000313" key="2">
    <source>
        <dbReference type="Proteomes" id="UP000199513"/>
    </source>
</evidence>
<dbReference type="AlphaFoldDB" id="A0A1I2CRB5"/>
<gene>
    <name evidence="1" type="ORF">SAMN04488541_1005124</name>
</gene>
<dbReference type="Proteomes" id="UP000199513">
    <property type="component" value="Unassembled WGS sequence"/>
</dbReference>
<protein>
    <recommendedName>
        <fullName evidence="3">TonB protein C-terminal</fullName>
    </recommendedName>
</protein>